<dbReference type="AlphaFoldDB" id="A0A2M8PBG0"/>
<dbReference type="Gene3D" id="3.40.50.10600">
    <property type="entry name" value="SpoIIaa-like domains"/>
    <property type="match status" value="1"/>
</dbReference>
<dbReference type="InterPro" id="IPR038396">
    <property type="entry name" value="SpoIIAA-like_sf"/>
</dbReference>
<comment type="caution">
    <text evidence="1">The sequence shown here is derived from an EMBL/GenBank/DDBJ whole genome shotgun (WGS) entry which is preliminary data.</text>
</comment>
<evidence type="ECO:0000313" key="2">
    <source>
        <dbReference type="Proteomes" id="UP000229681"/>
    </source>
</evidence>
<accession>A0A2M8PBG0</accession>
<organism evidence="1 2">
    <name type="scientific">Candidatus Thermofonsia Clade 1 bacterium</name>
    <dbReference type="NCBI Taxonomy" id="2364210"/>
    <lineage>
        <taxon>Bacteria</taxon>
        <taxon>Bacillati</taxon>
        <taxon>Chloroflexota</taxon>
        <taxon>Candidatus Thermofontia</taxon>
        <taxon>Candidatus Thermofonsia Clade 1</taxon>
    </lineage>
</organism>
<proteinExistence type="predicted"/>
<dbReference type="EMBL" id="PGTM01000248">
    <property type="protein sequence ID" value="PJF34893.1"/>
    <property type="molecule type" value="Genomic_DNA"/>
</dbReference>
<evidence type="ECO:0000313" key="1">
    <source>
        <dbReference type="EMBL" id="PJF34893.1"/>
    </source>
</evidence>
<evidence type="ECO:0008006" key="3">
    <source>
        <dbReference type="Google" id="ProtNLM"/>
    </source>
</evidence>
<protein>
    <recommendedName>
        <fullName evidence="3">STAS/SEC14 domain-containing protein</fullName>
    </recommendedName>
</protein>
<sequence length="136" mass="14980">MPVTLELIENGRVLSVTFIDPWAMSDVLSLFPELERIYNAAERPIHALIDARQSKLPSSGALRARESPAFKHPMSGHMAVVGAASVVRAVAETVFRLARFQRVTFFDTYEEGLAFLRTLLAQEAEASADSQATMNS</sequence>
<reference evidence="1 2" key="1">
    <citation type="submission" date="2017-11" db="EMBL/GenBank/DDBJ databases">
        <title>Evolution of Phototrophy in the Chloroflexi Phylum Driven by Horizontal Gene Transfer.</title>
        <authorList>
            <person name="Ward L.M."/>
            <person name="Hemp J."/>
            <person name="Shih P.M."/>
            <person name="Mcglynn S.E."/>
            <person name="Fischer W."/>
        </authorList>
    </citation>
    <scope>NUCLEOTIDE SEQUENCE [LARGE SCALE GENOMIC DNA]</scope>
    <source>
        <strain evidence="1">JP3_13</strain>
    </source>
</reference>
<name>A0A2M8PBG0_9CHLR</name>
<dbReference type="Proteomes" id="UP000229681">
    <property type="component" value="Unassembled WGS sequence"/>
</dbReference>
<gene>
    <name evidence="1" type="ORF">CUN49_13325</name>
</gene>